<evidence type="ECO:0000313" key="4">
    <source>
        <dbReference type="Proteomes" id="UP000034096"/>
    </source>
</evidence>
<dbReference type="AlphaFoldDB" id="A0A0G0IKK5"/>
<protein>
    <submittedName>
        <fullName evidence="3">Uncharacterized protein</fullName>
    </submittedName>
</protein>
<keyword evidence="2" id="KW-0812">Transmembrane</keyword>
<proteinExistence type="predicted"/>
<feature type="region of interest" description="Disordered" evidence="1">
    <location>
        <begin position="143"/>
        <end position="172"/>
    </location>
</feature>
<dbReference type="Proteomes" id="UP000034096">
    <property type="component" value="Unassembled WGS sequence"/>
</dbReference>
<evidence type="ECO:0000256" key="2">
    <source>
        <dbReference type="SAM" id="Phobius"/>
    </source>
</evidence>
<feature type="compositionally biased region" description="Low complexity" evidence="1">
    <location>
        <begin position="143"/>
        <end position="156"/>
    </location>
</feature>
<reference evidence="3 4" key="1">
    <citation type="journal article" date="2015" name="Nature">
        <title>rRNA introns, odd ribosomes, and small enigmatic genomes across a large radiation of phyla.</title>
        <authorList>
            <person name="Brown C.T."/>
            <person name="Hug L.A."/>
            <person name="Thomas B.C."/>
            <person name="Sharon I."/>
            <person name="Castelle C.J."/>
            <person name="Singh A."/>
            <person name="Wilkins M.J."/>
            <person name="Williams K.H."/>
            <person name="Banfield J.F."/>
        </authorList>
    </citation>
    <scope>NUCLEOTIDE SEQUENCE [LARGE SCALE GENOMIC DNA]</scope>
</reference>
<comment type="caution">
    <text evidence="3">The sequence shown here is derived from an EMBL/GenBank/DDBJ whole genome shotgun (WGS) entry which is preliminary data.</text>
</comment>
<accession>A0A0G0IKK5</accession>
<gene>
    <name evidence="3" type="ORF">US75_C0031G0017</name>
</gene>
<sequence>MINDQLVEHIKKEKGGGLDNDKIVNNLLSAGWKREDVYAGFAAAGIPLLRAKEINAPSEVPNNTEIIENSASFIPETNTVQDPASQSLSDTNKFSDPFLDTVSTVSPRNNKAPSLLILLLILILLSVGGYFAYTRYFKQMAPETENNSTPTESPTPIEEPLPTPETSINTPTTASTPIPLASLDCKDNDQCFIQASADCKPSKLTSIDTFNILGVTQKTTSYMEIRGLENSLCLFYIRTQDISLTFPSGTSQETIDQQNTIYSALEGRDGVCKFKTPDLTAMLTRWSGGTFDGINLSCSLTPNGSDCESVSGDGDFSVAQCQGSYFETD</sequence>
<evidence type="ECO:0000256" key="1">
    <source>
        <dbReference type="SAM" id="MobiDB-lite"/>
    </source>
</evidence>
<keyword evidence="2" id="KW-0472">Membrane</keyword>
<name>A0A0G0IKK5_9BACT</name>
<keyword evidence="2" id="KW-1133">Transmembrane helix</keyword>
<feature type="transmembrane region" description="Helical" evidence="2">
    <location>
        <begin position="115"/>
        <end position="133"/>
    </location>
</feature>
<organism evidence="3 4">
    <name type="scientific">Candidatus Woesebacteria bacterium GW2011_GWC1_38_13</name>
    <dbReference type="NCBI Taxonomy" id="1618583"/>
    <lineage>
        <taxon>Bacteria</taxon>
        <taxon>Candidatus Woeseibacteriota</taxon>
    </lineage>
</organism>
<dbReference type="EMBL" id="LBUE01000031">
    <property type="protein sequence ID" value="KKQ55142.1"/>
    <property type="molecule type" value="Genomic_DNA"/>
</dbReference>
<evidence type="ECO:0000313" key="3">
    <source>
        <dbReference type="EMBL" id="KKQ55142.1"/>
    </source>
</evidence>